<protein>
    <submittedName>
        <fullName evidence="2">Timeless N-terminal domain-containing protein</fullName>
    </submittedName>
</protein>
<dbReference type="Proteomes" id="UP000887579">
    <property type="component" value="Unplaced"/>
</dbReference>
<organism evidence="1 2">
    <name type="scientific">Panagrolaimus sp. ES5</name>
    <dbReference type="NCBI Taxonomy" id="591445"/>
    <lineage>
        <taxon>Eukaryota</taxon>
        <taxon>Metazoa</taxon>
        <taxon>Ecdysozoa</taxon>
        <taxon>Nematoda</taxon>
        <taxon>Chromadorea</taxon>
        <taxon>Rhabditida</taxon>
        <taxon>Tylenchina</taxon>
        <taxon>Panagrolaimomorpha</taxon>
        <taxon>Panagrolaimoidea</taxon>
        <taxon>Panagrolaimidae</taxon>
        <taxon>Panagrolaimus</taxon>
    </lineage>
</organism>
<accession>A0AC34F0E1</accession>
<dbReference type="WBParaSite" id="ES5_v2.g10473.t1">
    <property type="protein sequence ID" value="ES5_v2.g10473.t1"/>
    <property type="gene ID" value="ES5_v2.g10473"/>
</dbReference>
<reference evidence="2" key="1">
    <citation type="submission" date="2022-11" db="UniProtKB">
        <authorList>
            <consortium name="WormBaseParasite"/>
        </authorList>
    </citation>
    <scope>IDENTIFICATION</scope>
</reference>
<evidence type="ECO:0000313" key="1">
    <source>
        <dbReference type="Proteomes" id="UP000887579"/>
    </source>
</evidence>
<sequence length="905" mass="105364">MADALIQATISRLGYTEDGVYHREPDCFDGLRDLIRFLHNDDRDMLVRRTCASHNILKHDLVPIMKDEESPEELFDAALAVNLCQSTAMVLESQRLEEDEKKISVYCELESGLLRSLPAFADPVFFKVLAAKLKSFFDLSIDDRAEKKKVLIERIIVLLRYIFAIGYDTAKFAQVQEVDYRVQESVIAAFLKSGIPDVIFDVICTKREREFSLHFLSIFALAVKPFSGTKVAAVGEETERILQEKEKEERRKRISSSLSHLISTTKPHPPSGRSFLGGMYEMKGLNAINKDRNFIVNKPLVENKPMESISNRKATVRIAKNKKITNFTENSLGTGPDASGMTLLTLKEFTTKFINACYNRLMKQSKDQSFLSNLSLTHKYSEIYFFVVVEYVMEFARTAKIPYEKVSQTFCKEFFHFVLAQVQTYFELMKTDKAGVKMYALKAQHAISAYKQIILYLNYLDTATSDEAKECYNSICHYIFELEEYRELGYMIMSAVSPSSSTRKLLEDLVIMNHYYLHIMEREVKRGELRKVTKKKRKSTKRKKKEKKNGNEEENQEDEFDDIPSEQKQAIAFLKKYDEDELNDIWESISSDLSDIIFNVNLAETVSVVDYLLQVNDEDSQGFIFLKIQCALRERRLQDAYNIFHSARIVWNDGTFGSDDMVAEEEFLEFQGIFYAELNEFAVKYKKAVDELYGETEKEQENEGDQRDDEEENAVAEFNELDEDDQQHVLSEIQFNMDEYLKLNKALLKLFHRIAFDLKSPSRLYNASFFRVLTRLHAEIGKLSKTQQKTHIHFDLYRFGHHLLTQFFIHYKERGNMLINEVVLPKTAKECYEIENGYGTHDGTRGNKAILWPEELEEEIKSLHREYTDFEDKPEGMDVYDFIRANLSRERTRAQILKKFKKLFL</sequence>
<evidence type="ECO:0000313" key="2">
    <source>
        <dbReference type="WBParaSite" id="ES5_v2.g10473.t1"/>
    </source>
</evidence>
<name>A0AC34F0E1_9BILA</name>
<proteinExistence type="predicted"/>